<sequence length="152" mass="18290">MKTTSEFIEITWSNKNNMMLRMKRLRVVPFTHISPWKILLLTVYVKLEEKNEAIERKLYFESCECNVTIAIYKLLINDQLFLLFSEQYIHEYKRTNFSCHTFQPFRQKSMMIQKKILSKKQVAEKCSRFVTPFDVTLSRLCSMRKMVVLELT</sequence>
<organism evidence="1 2">
    <name type="scientific">Clunio marinus</name>
    <dbReference type="NCBI Taxonomy" id="568069"/>
    <lineage>
        <taxon>Eukaryota</taxon>
        <taxon>Metazoa</taxon>
        <taxon>Ecdysozoa</taxon>
        <taxon>Arthropoda</taxon>
        <taxon>Hexapoda</taxon>
        <taxon>Insecta</taxon>
        <taxon>Pterygota</taxon>
        <taxon>Neoptera</taxon>
        <taxon>Endopterygota</taxon>
        <taxon>Diptera</taxon>
        <taxon>Nematocera</taxon>
        <taxon>Chironomoidea</taxon>
        <taxon>Chironomidae</taxon>
        <taxon>Clunio</taxon>
    </lineage>
</organism>
<protein>
    <submittedName>
        <fullName evidence="1">CLUMA_CG000561, isoform A</fullName>
    </submittedName>
</protein>
<evidence type="ECO:0000313" key="1">
    <source>
        <dbReference type="EMBL" id="CRK86728.1"/>
    </source>
</evidence>
<evidence type="ECO:0000313" key="2">
    <source>
        <dbReference type="Proteomes" id="UP000183832"/>
    </source>
</evidence>
<keyword evidence="2" id="KW-1185">Reference proteome</keyword>
<gene>
    <name evidence="1" type="ORF">CLUMA_CG000561</name>
</gene>
<accession>A0A1J1HFF8</accession>
<proteinExistence type="predicted"/>
<dbReference type="AlphaFoldDB" id="A0A1J1HFF8"/>
<dbReference type="EMBL" id="CVRI01000002">
    <property type="protein sequence ID" value="CRK86728.1"/>
    <property type="molecule type" value="Genomic_DNA"/>
</dbReference>
<name>A0A1J1HFF8_9DIPT</name>
<reference evidence="1 2" key="1">
    <citation type="submission" date="2015-04" db="EMBL/GenBank/DDBJ databases">
        <authorList>
            <person name="Syromyatnikov M.Y."/>
            <person name="Popov V.N."/>
        </authorList>
    </citation>
    <scope>NUCLEOTIDE SEQUENCE [LARGE SCALE GENOMIC DNA]</scope>
</reference>
<dbReference type="Proteomes" id="UP000183832">
    <property type="component" value="Unassembled WGS sequence"/>
</dbReference>